<protein>
    <submittedName>
        <fullName evidence="3">Vesicle-associated protein-like</fullName>
    </submittedName>
</protein>
<reference evidence="3" key="1">
    <citation type="submission" date="2025-08" db="UniProtKB">
        <authorList>
            <consortium name="RefSeq"/>
        </authorList>
    </citation>
    <scope>IDENTIFICATION</scope>
</reference>
<evidence type="ECO:0000313" key="2">
    <source>
        <dbReference type="Proteomes" id="UP000694845"/>
    </source>
</evidence>
<dbReference type="GeneID" id="110983197"/>
<accession>A0A8B7YZL2</accession>
<keyword evidence="2" id="KW-1185">Reference proteome</keyword>
<name>A0A8B7YZL2_ACAPL</name>
<dbReference type="OMA" id="TYIAYSH"/>
<feature type="non-terminal residue" evidence="3">
    <location>
        <position position="639"/>
    </location>
</feature>
<sequence length="639" mass="62287">MGNQESASASIHVEGSVSASGAVDAGVSAEGQAHGPPSPKKRRLSFKSLRNGSFRRSFKIRRSGRRKSPKGKGEERIEMEGDVSGEKGAAARAAAKLKASGEGKPVVDLNIAAPLATDETENMDLDADIEAGGNVGVSGGASGDLGGSAGLQADIPSGASAGVGVSGDMPSAGASLDVSAPDVKLNINGKKHKKRSSFPKFRKRTPAEAELDVELPKGEVQIGGGADVAAGINGHKGLKHGKRKEGPSVSAEGGASMDVDTPAVETPKVGVSGGADGDVNASLPSADVTVKADMPDAKRHSPKKGGFFAEIAKFFTGDSDSSDSDSDAETKNLKLQGSLHKGDVSGGAPGADISGGVGANLDASADISGSPEGEAKFNIGAGGKSSPSKRKKGGKFKLPKLGKRKINGNADAAVEVPNADLKGVVGFNVEPPDAVVKADVDTDVKTKKADFRFGGGVNGDGELDLKGGISGPDVSVSGPKASLGGDDGIGGDGDVNIGVNVPDASLGVGGDVKVPNIGGGIGGLGIKGGISGPDTDISGPTIGGDAGLGGGVNIPDASLGVGDVKVPSFGGGIGERGGLDIKGGISGPDGDASGPKIGGDAGIGGGVKVPDTSLGVPSFGGGIGKGGGLGIKGGISGPD</sequence>
<feature type="compositionally biased region" description="Basic residues" evidence="1">
    <location>
        <begin position="387"/>
        <end position="400"/>
    </location>
</feature>
<dbReference type="AlphaFoldDB" id="A0A8B7YZL2"/>
<feature type="compositionally biased region" description="Low complexity" evidence="1">
    <location>
        <begin position="13"/>
        <end position="31"/>
    </location>
</feature>
<evidence type="ECO:0000256" key="1">
    <source>
        <dbReference type="SAM" id="MobiDB-lite"/>
    </source>
</evidence>
<dbReference type="OrthoDB" id="10658134at2759"/>
<gene>
    <name evidence="3" type="primary">LOC110983197</name>
</gene>
<dbReference type="RefSeq" id="XP_022097945.1">
    <property type="nucleotide sequence ID" value="XM_022242253.1"/>
</dbReference>
<dbReference type="Proteomes" id="UP000694845">
    <property type="component" value="Unplaced"/>
</dbReference>
<organism evidence="2 3">
    <name type="scientific">Acanthaster planci</name>
    <name type="common">Crown-of-thorns starfish</name>
    <dbReference type="NCBI Taxonomy" id="133434"/>
    <lineage>
        <taxon>Eukaryota</taxon>
        <taxon>Metazoa</taxon>
        <taxon>Echinodermata</taxon>
        <taxon>Eleutherozoa</taxon>
        <taxon>Asterozoa</taxon>
        <taxon>Asteroidea</taxon>
        <taxon>Valvatacea</taxon>
        <taxon>Valvatida</taxon>
        <taxon>Acanthasteridae</taxon>
        <taxon>Acanthaster</taxon>
    </lineage>
</organism>
<feature type="compositionally biased region" description="Basic residues" evidence="1">
    <location>
        <begin position="56"/>
        <end position="70"/>
    </location>
</feature>
<proteinExistence type="predicted"/>
<evidence type="ECO:0000313" key="3">
    <source>
        <dbReference type="RefSeq" id="XP_022097945.1"/>
    </source>
</evidence>
<dbReference type="KEGG" id="aplc:110983197"/>
<feature type="region of interest" description="Disordered" evidence="1">
    <location>
        <begin position="1"/>
        <end position="87"/>
    </location>
</feature>
<feature type="region of interest" description="Disordered" evidence="1">
    <location>
        <begin position="372"/>
        <end position="400"/>
    </location>
</feature>
<feature type="region of interest" description="Disordered" evidence="1">
    <location>
        <begin position="235"/>
        <end position="261"/>
    </location>
</feature>